<name>A0A212J4E2_9BACT</name>
<organism evidence="2">
    <name type="scientific">uncultured Dysgonomonas sp</name>
    <dbReference type="NCBI Taxonomy" id="206096"/>
    <lineage>
        <taxon>Bacteria</taxon>
        <taxon>Pseudomonadati</taxon>
        <taxon>Bacteroidota</taxon>
        <taxon>Bacteroidia</taxon>
        <taxon>Bacteroidales</taxon>
        <taxon>Dysgonomonadaceae</taxon>
        <taxon>Dysgonomonas</taxon>
        <taxon>environmental samples</taxon>
    </lineage>
</organism>
<protein>
    <recommendedName>
        <fullName evidence="3">Inner membrane protein CreD</fullName>
    </recommendedName>
</protein>
<proteinExistence type="predicted"/>
<dbReference type="GO" id="GO:0005886">
    <property type="term" value="C:plasma membrane"/>
    <property type="evidence" value="ECO:0007669"/>
    <property type="project" value="TreeGrafter"/>
</dbReference>
<feature type="transmembrane region" description="Helical" evidence="1">
    <location>
        <begin position="324"/>
        <end position="343"/>
    </location>
</feature>
<feature type="transmembrane region" description="Helical" evidence="1">
    <location>
        <begin position="12"/>
        <end position="33"/>
    </location>
</feature>
<evidence type="ECO:0000256" key="1">
    <source>
        <dbReference type="SAM" id="Phobius"/>
    </source>
</evidence>
<keyword evidence="1" id="KW-1133">Transmembrane helix</keyword>
<accession>A0A212J4E2</accession>
<evidence type="ECO:0008006" key="3">
    <source>
        <dbReference type="Google" id="ProtNLM"/>
    </source>
</evidence>
<feature type="transmembrane region" description="Helical" evidence="1">
    <location>
        <begin position="402"/>
        <end position="421"/>
    </location>
</feature>
<keyword evidence="1" id="KW-0472">Membrane</keyword>
<dbReference type="AlphaFoldDB" id="A0A212J4E2"/>
<evidence type="ECO:0000313" key="2">
    <source>
        <dbReference type="EMBL" id="SBV94277.1"/>
    </source>
</evidence>
<reference evidence="2" key="1">
    <citation type="submission" date="2016-04" db="EMBL/GenBank/DDBJ databases">
        <authorList>
            <person name="Evans L.H."/>
            <person name="Alamgir A."/>
            <person name="Owens N."/>
            <person name="Weber N.D."/>
            <person name="Virtaneva K."/>
            <person name="Barbian K."/>
            <person name="Babar A."/>
            <person name="Rosenke K."/>
        </authorList>
    </citation>
    <scope>NUCLEOTIDE SEQUENCE</scope>
    <source>
        <strain evidence="2">86-1</strain>
    </source>
</reference>
<dbReference type="InterPro" id="IPR036259">
    <property type="entry name" value="MFS_trans_sf"/>
</dbReference>
<dbReference type="RefSeq" id="WP_296938950.1">
    <property type="nucleotide sequence ID" value="NZ_LT599032.1"/>
</dbReference>
<dbReference type="Pfam" id="PF06123">
    <property type="entry name" value="CreD"/>
    <property type="match status" value="1"/>
</dbReference>
<dbReference type="PANTHER" id="PTHR30092:SF0">
    <property type="entry name" value="INNER MEMBRANE PROTEIN CRED"/>
    <property type="match status" value="1"/>
</dbReference>
<keyword evidence="1" id="KW-0812">Transmembrane</keyword>
<feature type="transmembrane region" description="Helical" evidence="1">
    <location>
        <begin position="349"/>
        <end position="367"/>
    </location>
</feature>
<dbReference type="EMBL" id="FLUM01000001">
    <property type="protein sequence ID" value="SBV94277.1"/>
    <property type="molecule type" value="Genomic_DNA"/>
</dbReference>
<sequence>MKTNFGTNVDMLIVKIVVVAVLVAVMLLPITMIRSLIEEREQNQQTAQDDIVNKWGGTQQLTGPVLVLPYQSGIDKNGNPLIAYSYYLPDDFRVDGNIIAEERTRTLFHTLVYQSDMKISGKFSLPDYAKLNIKEEHVRWQDAFVLIGIPYLQGVRNKIEFNVNGKSLPVQPGVKSNTLIDSGVTIGMPVDPSVQSYEFSFDLGLNGSGGLYFTPIGKENRIHLKSPWSTVAFNGDFLPADRVINNEGFDASWNVFDYNRNYVQMWTGSNDVIKTSSLGVDLRYPVDKYQMTMRSVKYAIMFIVLTFVVFFLVELLSKKRIHPVQYLLVSCALVLFYTLLLAISEHLSFGLSYLISGAATTLLITAYSTTMFRNVKQTAVMGLFLTLLYAYLYIILQQENMALLFGAVGLFVALAIVMYVLRKVNWYKNDEENDETKEIVEEEIPPVYISKDENNDMN</sequence>
<dbReference type="SUPFAM" id="SSF103473">
    <property type="entry name" value="MFS general substrate transporter"/>
    <property type="match status" value="1"/>
</dbReference>
<dbReference type="InterPro" id="IPR010364">
    <property type="entry name" value="Uncharacterised_IM_CreD"/>
</dbReference>
<feature type="transmembrane region" description="Helical" evidence="1">
    <location>
        <begin position="298"/>
        <end position="317"/>
    </location>
</feature>
<dbReference type="PIRSF" id="PIRSF004548">
    <property type="entry name" value="CreD"/>
    <property type="match status" value="1"/>
</dbReference>
<feature type="transmembrane region" description="Helical" evidence="1">
    <location>
        <begin position="379"/>
        <end position="396"/>
    </location>
</feature>
<dbReference type="NCBIfam" id="NF008712">
    <property type="entry name" value="PRK11715.1-1"/>
    <property type="match status" value="1"/>
</dbReference>
<gene>
    <name evidence="2" type="ORF">KL86DYS1_11091</name>
</gene>
<dbReference type="PANTHER" id="PTHR30092">
    <property type="entry name" value="INNER MEMBRANE PROTEIN CRED"/>
    <property type="match status" value="1"/>
</dbReference>